<protein>
    <recommendedName>
        <fullName evidence="3">CRISPR-associated protein Csx10</fullName>
    </recommendedName>
</protein>
<gene>
    <name evidence="1" type="ORF">NCTC13156_00186</name>
</gene>
<dbReference type="AlphaFoldDB" id="A0A377PY28"/>
<dbReference type="RefSeq" id="WP_115056625.1">
    <property type="nucleotide sequence ID" value="NZ_UGJF01000001.1"/>
</dbReference>
<name>A0A377PY28_9HELI</name>
<evidence type="ECO:0000313" key="1">
    <source>
        <dbReference type="EMBL" id="STQ87374.1"/>
    </source>
</evidence>
<sequence length="456" mass="53501">MERVYFEMEFLENVVLNKSNNTEGFSNTLDFVSGSVFLGIVAREYERFSESFEIFHTPKVRFSQAVPYVEGKRAFRVPFSFYHSKGDASKVFNAHLNPEKMQYGQVKQKREGYFVLQDELLCFFELGNEYHQKSAYDSQKRKSEDSKMFGYYSLERDSQWVFYVEIDGSIREKDKIIEALEGIKYLGRSKNAQYGKVKIKRMESAKGENVFRISQEDSKNGVVYLYADSEIALFENGESTLIPSIENLGLSSGKIKWEECQIRTRSFKPFNSKRRRWDHSRNVITQGSVIALENVSKSDLESLKNGIGGYLNEGYGKVLVNPIFLLRDIKSKTFEVKREQAAREVKTELIEFLLKARKQKEQEDEIGNQVSDFIESHKEKLKSISNSQWGNIRMILEFSKEEWQEKIKEYIYRDYKSKDKRIKKQYEDCERELIGKLEKENLEFWKLLAIQAPKAF</sequence>
<dbReference type="EMBL" id="UGJF01000001">
    <property type="protein sequence ID" value="STQ87374.1"/>
    <property type="molecule type" value="Genomic_DNA"/>
</dbReference>
<proteinExistence type="predicted"/>
<reference evidence="1 2" key="1">
    <citation type="submission" date="2018-06" db="EMBL/GenBank/DDBJ databases">
        <authorList>
            <consortium name="Pathogen Informatics"/>
            <person name="Doyle S."/>
        </authorList>
    </citation>
    <scope>NUCLEOTIDE SEQUENCE [LARGE SCALE GENOMIC DNA]</scope>
    <source>
        <strain evidence="1 2">NCTC13156</strain>
    </source>
</reference>
<evidence type="ECO:0000313" key="2">
    <source>
        <dbReference type="Proteomes" id="UP000255269"/>
    </source>
</evidence>
<organism evidence="1 2">
    <name type="scientific">Helicobacter pullorum</name>
    <dbReference type="NCBI Taxonomy" id="35818"/>
    <lineage>
        <taxon>Bacteria</taxon>
        <taxon>Pseudomonadati</taxon>
        <taxon>Campylobacterota</taxon>
        <taxon>Epsilonproteobacteria</taxon>
        <taxon>Campylobacterales</taxon>
        <taxon>Helicobacteraceae</taxon>
        <taxon>Helicobacter</taxon>
    </lineage>
</organism>
<evidence type="ECO:0008006" key="3">
    <source>
        <dbReference type="Google" id="ProtNLM"/>
    </source>
</evidence>
<accession>A0A377PY28</accession>
<dbReference type="Proteomes" id="UP000255269">
    <property type="component" value="Unassembled WGS sequence"/>
</dbReference>